<evidence type="ECO:0000256" key="1">
    <source>
        <dbReference type="SAM" id="MobiDB-lite"/>
    </source>
</evidence>
<dbReference type="AlphaFoldDB" id="A0A9P8RNE2"/>
<evidence type="ECO:0000313" key="2">
    <source>
        <dbReference type="EMBL" id="KAH0558528.1"/>
    </source>
</evidence>
<feature type="region of interest" description="Disordered" evidence="1">
    <location>
        <begin position="1"/>
        <end position="25"/>
    </location>
</feature>
<comment type="caution">
    <text evidence="2">The sequence shown here is derived from an EMBL/GenBank/DDBJ whole genome shotgun (WGS) entry which is preliminary data.</text>
</comment>
<dbReference type="Proteomes" id="UP000750711">
    <property type="component" value="Unassembled WGS sequence"/>
</dbReference>
<dbReference type="EMBL" id="JAGHQM010000818">
    <property type="protein sequence ID" value="KAH0558528.1"/>
    <property type="molecule type" value="Genomic_DNA"/>
</dbReference>
<evidence type="ECO:0000313" key="3">
    <source>
        <dbReference type="Proteomes" id="UP000750711"/>
    </source>
</evidence>
<keyword evidence="3" id="KW-1185">Reference proteome</keyword>
<gene>
    <name evidence="2" type="ORF">GP486_004816</name>
</gene>
<reference evidence="2" key="1">
    <citation type="submission" date="2021-03" db="EMBL/GenBank/DDBJ databases">
        <title>Comparative genomics and phylogenomic investigation of the class Geoglossomycetes provide insights into ecological specialization and systematics.</title>
        <authorList>
            <person name="Melie T."/>
            <person name="Pirro S."/>
            <person name="Miller A.N."/>
            <person name="Quandt A."/>
        </authorList>
    </citation>
    <scope>NUCLEOTIDE SEQUENCE</scope>
    <source>
        <strain evidence="2">CAQ_001_2017</strain>
    </source>
</reference>
<protein>
    <submittedName>
        <fullName evidence="2">Uncharacterized protein</fullName>
    </submittedName>
</protein>
<feature type="compositionally biased region" description="Basic and acidic residues" evidence="1">
    <location>
        <begin position="1"/>
        <end position="23"/>
    </location>
</feature>
<sequence length="217" mass="24423">MQILEKTNRVQDKLHTQGGREDWDSSYDTTQRLTIQITSDESEDGLKVGLTQTLASSKRVATYEGGGTLTIIPQKGLPCLDGNPETIPWYNEASSEVTLDHKKPQTLTMDDSPTVTISTFLYDPTHTKKEIDNLDVSEDFILTLYEAEGENIIKQWTWGYSYYLEKTNGDIYKKPTIVDHAETPCQTQDPAESKIELKGPVATDNPDFIPSEGWTRT</sequence>
<name>A0A9P8RNE2_9PEZI</name>
<proteinExistence type="predicted"/>
<accession>A0A9P8RNE2</accession>
<organism evidence="2 3">
    <name type="scientific">Trichoglossum hirsutum</name>
    <dbReference type="NCBI Taxonomy" id="265104"/>
    <lineage>
        <taxon>Eukaryota</taxon>
        <taxon>Fungi</taxon>
        <taxon>Dikarya</taxon>
        <taxon>Ascomycota</taxon>
        <taxon>Pezizomycotina</taxon>
        <taxon>Geoglossomycetes</taxon>
        <taxon>Geoglossales</taxon>
        <taxon>Geoglossaceae</taxon>
        <taxon>Trichoglossum</taxon>
    </lineage>
</organism>